<protein>
    <submittedName>
        <fullName evidence="2">Uncharacterized protein</fullName>
    </submittedName>
</protein>
<proteinExistence type="predicted"/>
<gene>
    <name evidence="2" type="ORF">BS78_K297000</name>
</gene>
<evidence type="ECO:0000313" key="2">
    <source>
        <dbReference type="EMBL" id="KAJ1255028.1"/>
    </source>
</evidence>
<organism evidence="2 3">
    <name type="scientific">Paspalum vaginatum</name>
    <name type="common">seashore paspalum</name>
    <dbReference type="NCBI Taxonomy" id="158149"/>
    <lineage>
        <taxon>Eukaryota</taxon>
        <taxon>Viridiplantae</taxon>
        <taxon>Streptophyta</taxon>
        <taxon>Embryophyta</taxon>
        <taxon>Tracheophyta</taxon>
        <taxon>Spermatophyta</taxon>
        <taxon>Magnoliopsida</taxon>
        <taxon>Liliopsida</taxon>
        <taxon>Poales</taxon>
        <taxon>Poaceae</taxon>
        <taxon>PACMAD clade</taxon>
        <taxon>Panicoideae</taxon>
        <taxon>Andropogonodae</taxon>
        <taxon>Paspaleae</taxon>
        <taxon>Paspalinae</taxon>
        <taxon>Paspalum</taxon>
    </lineage>
</organism>
<reference evidence="2 3" key="1">
    <citation type="submission" date="2022-10" db="EMBL/GenBank/DDBJ databases">
        <title>WGS assembly of Paspalum vaginatum 540-79.</title>
        <authorList>
            <person name="Sun G."/>
            <person name="Wase N."/>
            <person name="Shu S."/>
            <person name="Jenkins J."/>
            <person name="Zhou B."/>
            <person name="Torres-Rodriguez J."/>
            <person name="Chen C."/>
            <person name="Sandor L."/>
            <person name="Plott C."/>
            <person name="Yoshinga Y."/>
            <person name="Daum C."/>
            <person name="Qi P."/>
            <person name="Barry K."/>
            <person name="Lipzen A."/>
            <person name="Berry L."/>
            <person name="Pedersen C."/>
            <person name="Gottilla T."/>
            <person name="Foltz A."/>
            <person name="Yu H."/>
            <person name="O'Malley R."/>
            <person name="Zhang C."/>
            <person name="Devos K."/>
            <person name="Sigmon B."/>
            <person name="Yu B."/>
            <person name="Obata T."/>
            <person name="Schmutz J."/>
            <person name="Schnable J."/>
        </authorList>
    </citation>
    <scope>NUCLEOTIDE SEQUENCE [LARGE SCALE GENOMIC DNA]</scope>
    <source>
        <strain evidence="3">cv. 540-79</strain>
    </source>
</reference>
<keyword evidence="3" id="KW-1185">Reference proteome</keyword>
<feature type="compositionally biased region" description="Pro residues" evidence="1">
    <location>
        <begin position="22"/>
        <end position="36"/>
    </location>
</feature>
<accession>A0A9W7X824</accession>
<comment type="caution">
    <text evidence="2">The sequence shown here is derived from an EMBL/GenBank/DDBJ whole genome shotgun (WGS) entry which is preliminary data.</text>
</comment>
<name>A0A9W7X824_9POAL</name>
<dbReference type="EMBL" id="MU629832">
    <property type="protein sequence ID" value="KAJ1255028.1"/>
    <property type="molecule type" value="Genomic_DNA"/>
</dbReference>
<evidence type="ECO:0000256" key="1">
    <source>
        <dbReference type="SAM" id="MobiDB-lite"/>
    </source>
</evidence>
<feature type="region of interest" description="Disordered" evidence="1">
    <location>
        <begin position="1"/>
        <end position="50"/>
    </location>
</feature>
<dbReference type="AlphaFoldDB" id="A0A9W7X824"/>
<evidence type="ECO:0000313" key="3">
    <source>
        <dbReference type="Proteomes" id="UP001164776"/>
    </source>
</evidence>
<sequence length="232" mass="24928">MASAVVRNDEVSSLLDGDEWSPPVPVPAARLPPSPATPSRLHGKAAATRPERAVTGFMCSPFAAIFRTCARASAISTSDEQQPSSNGAAGAERRPRRGARRRPSLEQLLRMEAPPPPSLSPARPAWRGKGPSPALVKEEEEPFSYIIVAPDEEEHAAAVPAAAELEPAGGRQSNAKRLVVVVFASLRACSRPPRINSGAASRAPGKAELFYYRPIPMGRRCRVQHLEESPYK</sequence>
<dbReference type="Proteomes" id="UP001164776">
    <property type="component" value="Unassembled WGS sequence"/>
</dbReference>
<feature type="compositionally biased region" description="Polar residues" evidence="1">
    <location>
        <begin position="75"/>
        <end position="86"/>
    </location>
</feature>
<feature type="region of interest" description="Disordered" evidence="1">
    <location>
        <begin position="75"/>
        <end position="134"/>
    </location>
</feature>
<dbReference type="OrthoDB" id="693567at2759"/>